<dbReference type="Pfam" id="PF01266">
    <property type="entry name" value="DAO"/>
    <property type="match status" value="1"/>
</dbReference>
<proteinExistence type="predicted"/>
<dbReference type="GO" id="GO:0050660">
    <property type="term" value="F:flavin adenine dinucleotide binding"/>
    <property type="evidence" value="ECO:0007669"/>
    <property type="project" value="InterPro"/>
</dbReference>
<keyword evidence="3 5" id="KW-0560">Oxidoreductase</keyword>
<dbReference type="Gene3D" id="3.30.9.10">
    <property type="entry name" value="D-Amino Acid Oxidase, subunit A, domain 2"/>
    <property type="match status" value="1"/>
</dbReference>
<dbReference type="InterPro" id="IPR036188">
    <property type="entry name" value="FAD/NAD-bd_sf"/>
</dbReference>
<dbReference type="PANTHER" id="PTHR13847:SF289">
    <property type="entry name" value="GLYCINE OXIDASE"/>
    <property type="match status" value="1"/>
</dbReference>
<evidence type="ECO:0000256" key="2">
    <source>
        <dbReference type="ARBA" id="ARBA00022977"/>
    </source>
</evidence>
<evidence type="ECO:0000259" key="4">
    <source>
        <dbReference type="Pfam" id="PF01266"/>
    </source>
</evidence>
<protein>
    <submittedName>
        <fullName evidence="5">Glycine oxidase ThiO</fullName>
        <ecNumber evidence="5">1.4.3.19</ecNumber>
    </submittedName>
</protein>
<dbReference type="Gene3D" id="3.50.50.60">
    <property type="entry name" value="FAD/NAD(P)-binding domain"/>
    <property type="match status" value="1"/>
</dbReference>
<dbReference type="SUPFAM" id="SSF51905">
    <property type="entry name" value="FAD/NAD(P)-binding domain"/>
    <property type="match status" value="1"/>
</dbReference>
<dbReference type="GO" id="GO:0009229">
    <property type="term" value="P:thiamine diphosphate biosynthetic process"/>
    <property type="evidence" value="ECO:0007669"/>
    <property type="project" value="UniProtKB-UniPathway"/>
</dbReference>
<dbReference type="NCBIfam" id="TIGR02352">
    <property type="entry name" value="thiamin_ThiO"/>
    <property type="match status" value="1"/>
</dbReference>
<keyword evidence="2" id="KW-0784">Thiamine biosynthesis</keyword>
<comment type="pathway">
    <text evidence="1">Cofactor biosynthesis; thiamine diphosphate biosynthesis.</text>
</comment>
<evidence type="ECO:0000313" key="5">
    <source>
        <dbReference type="EMBL" id="VAW65216.1"/>
    </source>
</evidence>
<dbReference type="InterPro" id="IPR006076">
    <property type="entry name" value="FAD-dep_OxRdtase"/>
</dbReference>
<dbReference type="EMBL" id="UOFH01000309">
    <property type="protein sequence ID" value="VAW65216.1"/>
    <property type="molecule type" value="Genomic_DNA"/>
</dbReference>
<dbReference type="InterPro" id="IPR012727">
    <property type="entry name" value="Gly_oxidase_ThiO"/>
</dbReference>
<gene>
    <name evidence="5" type="ORF">MNBD_GAMMA08-44</name>
</gene>
<dbReference type="GO" id="GO:0043799">
    <property type="term" value="F:glycine oxidase activity"/>
    <property type="evidence" value="ECO:0007669"/>
    <property type="project" value="UniProtKB-EC"/>
</dbReference>
<dbReference type="EC" id="1.4.3.19" evidence="5"/>
<dbReference type="PANTHER" id="PTHR13847">
    <property type="entry name" value="SARCOSINE DEHYDROGENASE-RELATED"/>
    <property type="match status" value="1"/>
</dbReference>
<evidence type="ECO:0000256" key="1">
    <source>
        <dbReference type="ARBA" id="ARBA00004948"/>
    </source>
</evidence>
<dbReference type="GO" id="GO:0005737">
    <property type="term" value="C:cytoplasm"/>
    <property type="evidence" value="ECO:0007669"/>
    <property type="project" value="TreeGrafter"/>
</dbReference>
<name>A0A3B0YA57_9ZZZZ</name>
<dbReference type="GO" id="GO:0009228">
    <property type="term" value="P:thiamine biosynthetic process"/>
    <property type="evidence" value="ECO:0007669"/>
    <property type="project" value="UniProtKB-KW"/>
</dbReference>
<dbReference type="UniPathway" id="UPA00060"/>
<reference evidence="5" key="1">
    <citation type="submission" date="2018-06" db="EMBL/GenBank/DDBJ databases">
        <authorList>
            <person name="Zhirakovskaya E."/>
        </authorList>
    </citation>
    <scope>NUCLEOTIDE SEQUENCE</scope>
</reference>
<feature type="domain" description="FAD dependent oxidoreductase" evidence="4">
    <location>
        <begin position="37"/>
        <end position="377"/>
    </location>
</feature>
<dbReference type="SUPFAM" id="SSF54373">
    <property type="entry name" value="FAD-linked reductases, C-terminal domain"/>
    <property type="match status" value="1"/>
</dbReference>
<evidence type="ECO:0000256" key="3">
    <source>
        <dbReference type="ARBA" id="ARBA00023002"/>
    </source>
</evidence>
<dbReference type="AlphaFoldDB" id="A0A3B0YA57"/>
<organism evidence="5">
    <name type="scientific">hydrothermal vent metagenome</name>
    <dbReference type="NCBI Taxonomy" id="652676"/>
    <lineage>
        <taxon>unclassified sequences</taxon>
        <taxon>metagenomes</taxon>
        <taxon>ecological metagenomes</taxon>
    </lineage>
</organism>
<accession>A0A3B0YA57</accession>
<sequence>MWVFSYVGLGIYNTRLLNDKKQLVVSCSVSVIQLMTDCIIVGGGLIGMLSARELKKSGLDVLLLDKGELGKESSWAGGGILSPLHPWRYSDEVNQLASIGHQQYAQVAGELFDESGVNPEYVRSGLLVLDSSEQPQAISWAEKYAMNLSVIHQQDELQAILPDLNTHYSEGLWLPDVAQMRNPRLVRAAKGSLDALNIKYKEHTAVEKLNIKNGKIIGVEANGKTYHADKVLIAGGAWSAELLENDVKPPQVQPVKGQMIIFKAEPDTLKRIILAENRYLIPRQDGRILCGSTIEHSGFNKSISEAVKDELRESAISILPKLAHFEIEHHWSGLRPGSPQGVPFIGKQGGIEGLYINAGHYRNGVILGIGSAQRIAQVMVS</sequence>